<dbReference type="RefSeq" id="WP_123181211.1">
    <property type="nucleotide sequence ID" value="NZ_RHGB01000001.1"/>
</dbReference>
<evidence type="ECO:0000313" key="2">
    <source>
        <dbReference type="EMBL" id="RNL67761.1"/>
    </source>
</evidence>
<sequence length="426" mass="47057">MNRSIKFGIYTLIPAVLAQSLTLAADETATLEQRIQALEKQLQANAGLVATTTNGRSLAFAGDDYSFQLGGRLQLDAAAYDPKQEGNDFGDGTRIRRLFLDIRGTVYESWNYRFQYDFARPSGSDSAARGIRDAWIQYTGFAPAITFGQFKEPFGLEHLTSSLNTTFIELGLTNVFTPDRRIGLGLSDNSRHWSYSLGVFGEPAEGDVPDEGHESWDITGRLTYAPLNSDGNVVHLGLAGRQHTPEDSGGSLRFRERPESNVTDVQLIDTDTLTNVKDVQYLGLEAATVFGPLSIQGEWVDTHLSRDSGAENLNLSAWYTYASLFLTGESRSYKNGIFDRITPKAIVGQGGIGAWQVALRYSKADLNDGPVIGGEEEDVTLGVNWYATPNIRFAANYIKVLELDRPGNRYHNEKLDSVVLRTQIDF</sequence>
<accession>A0ABX9W7G9</accession>
<keyword evidence="3" id="KW-1185">Reference proteome</keyword>
<dbReference type="Proteomes" id="UP000274695">
    <property type="component" value="Unassembled WGS sequence"/>
</dbReference>
<dbReference type="SUPFAM" id="SSF56935">
    <property type="entry name" value="Porins"/>
    <property type="match status" value="1"/>
</dbReference>
<evidence type="ECO:0000313" key="3">
    <source>
        <dbReference type="Proteomes" id="UP000274695"/>
    </source>
</evidence>
<feature type="signal peptide" evidence="1">
    <location>
        <begin position="1"/>
        <end position="24"/>
    </location>
</feature>
<dbReference type="InterPro" id="IPR010870">
    <property type="entry name" value="Porin_O/P"/>
</dbReference>
<keyword evidence="1" id="KW-0732">Signal</keyword>
<evidence type="ECO:0000256" key="1">
    <source>
        <dbReference type="SAM" id="SignalP"/>
    </source>
</evidence>
<dbReference type="Pfam" id="PF07396">
    <property type="entry name" value="Porin_O_P"/>
    <property type="match status" value="1"/>
</dbReference>
<dbReference type="Gene3D" id="2.40.160.10">
    <property type="entry name" value="Porin"/>
    <property type="match status" value="1"/>
</dbReference>
<feature type="chain" id="PRO_5045856402" evidence="1">
    <location>
        <begin position="25"/>
        <end position="426"/>
    </location>
</feature>
<protein>
    <submittedName>
        <fullName evidence="2">Porin</fullName>
    </submittedName>
</protein>
<proteinExistence type="predicted"/>
<name>A0ABX9W7G9_9GAMM</name>
<gene>
    <name evidence="2" type="ORF">D0911_01705</name>
</gene>
<dbReference type="EMBL" id="RHGB01000001">
    <property type="protein sequence ID" value="RNL67761.1"/>
    <property type="molecule type" value="Genomic_DNA"/>
</dbReference>
<organism evidence="2 3">
    <name type="scientific">Zhongshania marina</name>
    <dbReference type="NCBI Taxonomy" id="2304603"/>
    <lineage>
        <taxon>Bacteria</taxon>
        <taxon>Pseudomonadati</taxon>
        <taxon>Pseudomonadota</taxon>
        <taxon>Gammaproteobacteria</taxon>
        <taxon>Cellvibrionales</taxon>
        <taxon>Spongiibacteraceae</taxon>
        <taxon>Zhongshania</taxon>
    </lineage>
</organism>
<dbReference type="InterPro" id="IPR023614">
    <property type="entry name" value="Porin_dom_sf"/>
</dbReference>
<reference evidence="2 3" key="1">
    <citation type="submission" date="2018-10" db="EMBL/GenBank/DDBJ databases">
        <title>Draft genome sequence of Zhongshania sp. DSW25-10.</title>
        <authorList>
            <person name="Oh J."/>
        </authorList>
    </citation>
    <scope>NUCLEOTIDE SEQUENCE [LARGE SCALE GENOMIC DNA]</scope>
    <source>
        <strain evidence="2 3">DSW25-10</strain>
    </source>
</reference>
<comment type="caution">
    <text evidence="2">The sequence shown here is derived from an EMBL/GenBank/DDBJ whole genome shotgun (WGS) entry which is preliminary data.</text>
</comment>